<dbReference type="PROSITE" id="PS50928">
    <property type="entry name" value="ABC_TM1"/>
    <property type="match status" value="1"/>
</dbReference>
<feature type="transmembrane region" description="Helical" evidence="7">
    <location>
        <begin position="248"/>
        <end position="268"/>
    </location>
</feature>
<reference evidence="10 11" key="1">
    <citation type="submission" date="2019-06" db="EMBL/GenBank/DDBJ databases">
        <title>Pac Bio to generate improved reference genome sequences for organisms with transposon mutant libraries (support for FEBA project).</title>
        <authorList>
            <person name="Blow M."/>
        </authorList>
    </citation>
    <scope>NUCLEOTIDE SEQUENCE [LARGE SCALE GENOMIC DNA]</scope>
    <source>
        <strain evidence="10 11">USDA 1844</strain>
    </source>
</reference>
<comment type="subcellular location">
    <subcellularLocation>
        <location evidence="1 7">Cell membrane</location>
        <topology evidence="1 7">Multi-pass membrane protein</topology>
    </subcellularLocation>
</comment>
<dbReference type="Proteomes" id="UP000319824">
    <property type="component" value="Unassembled WGS sequence"/>
</dbReference>
<dbReference type="Pfam" id="PF00528">
    <property type="entry name" value="BPD_transp_1"/>
    <property type="match status" value="1"/>
</dbReference>
<organism evidence="10 11">
    <name type="scientific">Rhizobium mongolense USDA 1844</name>
    <dbReference type="NCBI Taxonomy" id="1079460"/>
    <lineage>
        <taxon>Bacteria</taxon>
        <taxon>Pseudomonadati</taxon>
        <taxon>Pseudomonadota</taxon>
        <taxon>Alphaproteobacteria</taxon>
        <taxon>Hyphomicrobiales</taxon>
        <taxon>Rhizobiaceae</taxon>
        <taxon>Rhizobium/Agrobacterium group</taxon>
        <taxon>Rhizobium</taxon>
    </lineage>
</organism>
<dbReference type="CDD" id="cd06261">
    <property type="entry name" value="TM_PBP2"/>
    <property type="match status" value="1"/>
</dbReference>
<feature type="region of interest" description="Disordered" evidence="8">
    <location>
        <begin position="1"/>
        <end position="28"/>
    </location>
</feature>
<dbReference type="InterPro" id="IPR000515">
    <property type="entry name" value="MetI-like"/>
</dbReference>
<name>A0A559TFH2_9HYPH</name>
<accession>A0A559TFH2</accession>
<dbReference type="InterPro" id="IPR051393">
    <property type="entry name" value="ABC_transporter_permease"/>
</dbReference>
<dbReference type="AlphaFoldDB" id="A0A559TFH2"/>
<evidence type="ECO:0000256" key="7">
    <source>
        <dbReference type="RuleBase" id="RU363032"/>
    </source>
</evidence>
<gene>
    <name evidence="10" type="ORF">BCL32_1533</name>
</gene>
<feature type="transmembrane region" description="Helical" evidence="7">
    <location>
        <begin position="113"/>
        <end position="135"/>
    </location>
</feature>
<dbReference type="EMBL" id="VISO01000002">
    <property type="protein sequence ID" value="TVZ73313.1"/>
    <property type="molecule type" value="Genomic_DNA"/>
</dbReference>
<evidence type="ECO:0000313" key="11">
    <source>
        <dbReference type="Proteomes" id="UP000319824"/>
    </source>
</evidence>
<evidence type="ECO:0000256" key="8">
    <source>
        <dbReference type="SAM" id="MobiDB-lite"/>
    </source>
</evidence>
<dbReference type="GO" id="GO:0005886">
    <property type="term" value="C:plasma membrane"/>
    <property type="evidence" value="ECO:0007669"/>
    <property type="project" value="UniProtKB-SubCell"/>
</dbReference>
<feature type="transmembrane region" description="Helical" evidence="7">
    <location>
        <begin position="307"/>
        <end position="325"/>
    </location>
</feature>
<evidence type="ECO:0000256" key="3">
    <source>
        <dbReference type="ARBA" id="ARBA00022475"/>
    </source>
</evidence>
<comment type="caution">
    <text evidence="10">The sequence shown here is derived from an EMBL/GenBank/DDBJ whole genome shotgun (WGS) entry which is preliminary data.</text>
</comment>
<dbReference type="Gene3D" id="1.10.3720.10">
    <property type="entry name" value="MetI-like"/>
    <property type="match status" value="1"/>
</dbReference>
<sequence>MTMTCASRQSSSVYPTGSGPSGKLTSPFTGGAYPIEEVNMTETRLRSRKSPYPLWFFLPAAAVYGVLFVVPTVSSLWFSLTRWDLSTAEFIGLENFRQFFSEPFLVKGLVNTLIYALTTSGLKTICGLLLAVLLTGNIFARGFLRTLVFFPVLVSTIGIGITFTVMMHPTKGIINAMLETLGIPGPGWLTNPALALFSVALVDLWKGVGLATLIFIAGLAAISPDYYEAARIDGATRFQQFWRITLPLVRPATITVITLSLIGGLRSFDLIWAMTRGGPGFSSDVIASVIYKQYQAGFYGLSTAGNVILFALIAIIILPLTMWLNRREVEQ</sequence>
<keyword evidence="6 7" id="KW-0472">Membrane</keyword>
<dbReference type="SUPFAM" id="SSF161098">
    <property type="entry name" value="MetI-like"/>
    <property type="match status" value="1"/>
</dbReference>
<feature type="domain" description="ABC transmembrane type-1" evidence="9">
    <location>
        <begin position="109"/>
        <end position="320"/>
    </location>
</feature>
<protein>
    <submittedName>
        <fullName evidence="10">Carbohydrate ABC transporter membrane protein 1 (CUT1 family)</fullName>
    </submittedName>
</protein>
<dbReference type="PANTHER" id="PTHR30193:SF37">
    <property type="entry name" value="INNER MEMBRANE ABC TRANSPORTER PERMEASE PROTEIN YCJO"/>
    <property type="match status" value="1"/>
</dbReference>
<dbReference type="InterPro" id="IPR035906">
    <property type="entry name" value="MetI-like_sf"/>
</dbReference>
<proteinExistence type="inferred from homology"/>
<keyword evidence="3" id="KW-1003">Cell membrane</keyword>
<feature type="transmembrane region" description="Helical" evidence="7">
    <location>
        <begin position="204"/>
        <end position="227"/>
    </location>
</feature>
<evidence type="ECO:0000256" key="1">
    <source>
        <dbReference type="ARBA" id="ARBA00004651"/>
    </source>
</evidence>
<evidence type="ECO:0000256" key="5">
    <source>
        <dbReference type="ARBA" id="ARBA00022989"/>
    </source>
</evidence>
<evidence type="ECO:0000259" key="9">
    <source>
        <dbReference type="PROSITE" id="PS50928"/>
    </source>
</evidence>
<evidence type="ECO:0000313" key="10">
    <source>
        <dbReference type="EMBL" id="TVZ73313.1"/>
    </source>
</evidence>
<comment type="similarity">
    <text evidence="7">Belongs to the binding-protein-dependent transport system permease family.</text>
</comment>
<dbReference type="PANTHER" id="PTHR30193">
    <property type="entry name" value="ABC TRANSPORTER PERMEASE PROTEIN"/>
    <property type="match status" value="1"/>
</dbReference>
<feature type="transmembrane region" description="Helical" evidence="7">
    <location>
        <begin position="147"/>
        <end position="167"/>
    </location>
</feature>
<feature type="compositionally biased region" description="Polar residues" evidence="8">
    <location>
        <begin position="1"/>
        <end position="15"/>
    </location>
</feature>
<evidence type="ECO:0000256" key="6">
    <source>
        <dbReference type="ARBA" id="ARBA00023136"/>
    </source>
</evidence>
<evidence type="ECO:0000256" key="4">
    <source>
        <dbReference type="ARBA" id="ARBA00022692"/>
    </source>
</evidence>
<keyword evidence="2 7" id="KW-0813">Transport</keyword>
<keyword evidence="4 7" id="KW-0812">Transmembrane</keyword>
<dbReference type="GO" id="GO:0055085">
    <property type="term" value="P:transmembrane transport"/>
    <property type="evidence" value="ECO:0007669"/>
    <property type="project" value="InterPro"/>
</dbReference>
<evidence type="ECO:0000256" key="2">
    <source>
        <dbReference type="ARBA" id="ARBA00022448"/>
    </source>
</evidence>
<feature type="transmembrane region" description="Helical" evidence="7">
    <location>
        <begin position="54"/>
        <end position="78"/>
    </location>
</feature>
<keyword evidence="5 7" id="KW-1133">Transmembrane helix</keyword>